<proteinExistence type="predicted"/>
<dbReference type="GO" id="GO:0005741">
    <property type="term" value="C:mitochondrial outer membrane"/>
    <property type="evidence" value="ECO:0007669"/>
    <property type="project" value="TreeGrafter"/>
</dbReference>
<reference evidence="2 3" key="1">
    <citation type="submission" date="2016-08" db="EMBL/GenBank/DDBJ databases">
        <authorList>
            <consortium name="Lentinula edodes genome sequencing consortium"/>
            <person name="Sakamoto Y."/>
            <person name="Nakade K."/>
            <person name="Sato S."/>
            <person name="Yoshida Y."/>
            <person name="Miyazaki K."/>
            <person name="Natsume S."/>
            <person name="Konno N."/>
        </authorList>
    </citation>
    <scope>NUCLEOTIDE SEQUENCE [LARGE SCALE GENOMIC DNA]</scope>
    <source>
        <strain evidence="2 3">NBRC 111202</strain>
    </source>
</reference>
<protein>
    <submittedName>
        <fullName evidence="2">Uncharacterized protein</fullName>
    </submittedName>
</protein>
<comment type="caution">
    <text evidence="2">The sequence shown here is derived from an EMBL/GenBank/DDBJ whole genome shotgun (WGS) entry which is preliminary data.</text>
</comment>
<dbReference type="InterPro" id="IPR019412">
    <property type="entry name" value="IML2/TPR_39"/>
</dbReference>
<name>A0A1Q3EPC1_LENED</name>
<reference evidence="2 3" key="2">
    <citation type="submission" date="2017-02" db="EMBL/GenBank/DDBJ databases">
        <title>A genome survey and senescence transcriptome analysis in Lentinula edodes.</title>
        <authorList>
            <person name="Sakamoto Y."/>
            <person name="Nakade K."/>
            <person name="Sato S."/>
            <person name="Yoshida Y."/>
            <person name="Miyazaki K."/>
            <person name="Natsume S."/>
            <person name="Konno N."/>
        </authorList>
    </citation>
    <scope>NUCLEOTIDE SEQUENCE [LARGE SCALE GENOMIC DNA]</scope>
    <source>
        <strain evidence="2 3">NBRC 111202</strain>
    </source>
</reference>
<dbReference type="GO" id="GO:0005634">
    <property type="term" value="C:nucleus"/>
    <property type="evidence" value="ECO:0007669"/>
    <property type="project" value="TreeGrafter"/>
</dbReference>
<evidence type="ECO:0000313" key="2">
    <source>
        <dbReference type="EMBL" id="GAW09057.1"/>
    </source>
</evidence>
<dbReference type="AlphaFoldDB" id="A0A1Q3EPC1"/>
<feature type="compositionally biased region" description="Low complexity" evidence="1">
    <location>
        <begin position="18"/>
        <end position="35"/>
    </location>
</feature>
<evidence type="ECO:0000313" key="3">
    <source>
        <dbReference type="Proteomes" id="UP000188533"/>
    </source>
</evidence>
<gene>
    <name evidence="2" type="ORF">LENED_011186</name>
</gene>
<dbReference type="Pfam" id="PF10300">
    <property type="entry name" value="Iml2-TPR_39"/>
    <property type="match status" value="1"/>
</dbReference>
<dbReference type="PANTHER" id="PTHR31859:SF1">
    <property type="entry name" value="TETRATRICOPEPTIDE REPEAT PROTEIN 39C"/>
    <property type="match status" value="1"/>
</dbReference>
<accession>A0A1Q3EPC1</accession>
<dbReference type="GO" id="GO:0005829">
    <property type="term" value="C:cytosol"/>
    <property type="evidence" value="ECO:0007669"/>
    <property type="project" value="TreeGrafter"/>
</dbReference>
<dbReference type="EMBL" id="BDGU01000989">
    <property type="protein sequence ID" value="GAW09057.1"/>
    <property type="molecule type" value="Genomic_DNA"/>
</dbReference>
<dbReference type="Proteomes" id="UP000188533">
    <property type="component" value="Unassembled WGS sequence"/>
</dbReference>
<feature type="region of interest" description="Disordered" evidence="1">
    <location>
        <begin position="15"/>
        <end position="35"/>
    </location>
</feature>
<dbReference type="PANTHER" id="PTHR31859">
    <property type="entry name" value="TETRATRICOPEPTIDE REPEAT PROTEIN 39 FAMILY MEMBER"/>
    <property type="match status" value="1"/>
</dbReference>
<organism evidence="2 3">
    <name type="scientific">Lentinula edodes</name>
    <name type="common">Shiitake mushroom</name>
    <name type="synonym">Lentinus edodes</name>
    <dbReference type="NCBI Taxonomy" id="5353"/>
    <lineage>
        <taxon>Eukaryota</taxon>
        <taxon>Fungi</taxon>
        <taxon>Dikarya</taxon>
        <taxon>Basidiomycota</taxon>
        <taxon>Agaricomycotina</taxon>
        <taxon>Agaricomycetes</taxon>
        <taxon>Agaricomycetidae</taxon>
        <taxon>Agaricales</taxon>
        <taxon>Marasmiineae</taxon>
        <taxon>Omphalotaceae</taxon>
        <taxon>Lentinula</taxon>
    </lineage>
</organism>
<evidence type="ECO:0000256" key="1">
    <source>
        <dbReference type="SAM" id="MobiDB-lite"/>
    </source>
</evidence>
<sequence length="707" mass="78971">MEIIRLDITVERLSAQNTEATTTPGSTTDTSTPATSITGLDVEKLAKSEDTKRIPSYQSIFNSPPPIKYPYRPNEALGDIPGISYALELFLASHMVESEDYCNKSDVNKERLYFATGYGLIQCVKALMSYADEDILSGIEHTKQGNLIATQHRKKAAFFTSRLAGYVVSSLNTTGVGFIRSMTDVERHAELVYAESLFEKALLGIVYSGDWLAFIKETLNMRTTIQVYRTLHKYINTMDAESVARGGPAEDPSIDAHFRSGVYLGAGMSSLILSLLPTKLLTIVEMFGYKGDRAEALELLGRAGGWSRDSDEPGVSAAQEGVRRTICDMALLIFHLVLSSFTFDGVDVTMAQKIINWNLKRYPDGVFFLFGAGRASLAKSQPLRAIGYYTRAMEVQAQYRNLHHISYWEIAIARMALWHIRGSLEAWEVLQVEATWSKSIYSYGMAVGLLELADALERGELESEPKANITNEKARTPAKMREEATKLMEKVPGLRQKIAGKSIPLEKFVARKARKYISQDRRLALPMLELAYLALAIAHAPMNVVETSMIPEVNRTLAELDKCRDNHRNYYNGKGYWDDYCLAKLLEGVCKRYVAYPDPDAELDPAQLPNIPRDQAAKEAKAAFHAVLEHGPKIDFDHQLVYQAHYEIGRLLACQDDTAGATKHFDLVLSGKYLEVGPSGRKGKYSLENALHMRTHAALEALHQKRL</sequence>
<keyword evidence="3" id="KW-1185">Reference proteome</keyword>